<gene>
    <name evidence="2" type="ORF">ABJ99_4108</name>
</gene>
<dbReference type="EMBL" id="LGLN01000013">
    <property type="protein sequence ID" value="KPC35696.1"/>
    <property type="molecule type" value="Genomic_DNA"/>
</dbReference>
<name>A0A0N0XCP0_PSESX</name>
<proteinExistence type="predicted"/>
<sequence length="64" mass="6886">MAEAAERSRIEAQVRAQAEKDQAHRQALETLTATYPSLHSGLAQSYLLASASLPNTVQEEMASG</sequence>
<dbReference type="AlphaFoldDB" id="A0A0N0XCP0"/>
<evidence type="ECO:0000313" key="2">
    <source>
        <dbReference type="EMBL" id="KPC35696.1"/>
    </source>
</evidence>
<comment type="caution">
    <text evidence="2">The sequence shown here is derived from an EMBL/GenBank/DDBJ whole genome shotgun (WGS) entry which is preliminary data.</text>
</comment>
<dbReference type="PATRIC" id="fig|81035.3.peg.4369"/>
<accession>A0A0N0XCP0</accession>
<evidence type="ECO:0000313" key="3">
    <source>
        <dbReference type="Proteomes" id="UP000037891"/>
    </source>
</evidence>
<reference evidence="2 3" key="2">
    <citation type="submission" date="2015-10" db="EMBL/GenBank/DDBJ databases">
        <title>Comparative genomics and high-throughput reverse genetic screens identify a new phytobacterial MAMP and an Arabidopsis receptor required for immune elicitation.</title>
        <authorList>
            <person name="Mott G.A."/>
            <person name="Thakur S."/>
            <person name="Wang P.W."/>
            <person name="Desveaux D."/>
            <person name="Guttman D.S."/>
        </authorList>
    </citation>
    <scope>NUCLEOTIDE SEQUENCE [LARGE SCALE GENOMIC DNA]</scope>
    <source>
        <strain evidence="2 3">0788_9</strain>
    </source>
</reference>
<organism evidence="2 3">
    <name type="scientific">Pseudomonas syringae pv. cilantro</name>
    <dbReference type="NCBI Taxonomy" id="81035"/>
    <lineage>
        <taxon>Bacteria</taxon>
        <taxon>Pseudomonadati</taxon>
        <taxon>Pseudomonadota</taxon>
        <taxon>Gammaproteobacteria</taxon>
        <taxon>Pseudomonadales</taxon>
        <taxon>Pseudomonadaceae</taxon>
        <taxon>Pseudomonas</taxon>
        <taxon>Pseudomonas syringae</taxon>
    </lineage>
</organism>
<reference evidence="2 3" key="1">
    <citation type="submission" date="2015-07" db="EMBL/GenBank/DDBJ databases">
        <authorList>
            <person name="Noorani M."/>
        </authorList>
    </citation>
    <scope>NUCLEOTIDE SEQUENCE [LARGE SCALE GENOMIC DNA]</scope>
    <source>
        <strain evidence="2 3">0788_9</strain>
    </source>
</reference>
<protein>
    <submittedName>
        <fullName evidence="2">Pyocin/colicin protein</fullName>
    </submittedName>
</protein>
<feature type="region of interest" description="Disordered" evidence="1">
    <location>
        <begin position="1"/>
        <end position="25"/>
    </location>
</feature>
<dbReference type="Proteomes" id="UP000037891">
    <property type="component" value="Unassembled WGS sequence"/>
</dbReference>
<evidence type="ECO:0000256" key="1">
    <source>
        <dbReference type="SAM" id="MobiDB-lite"/>
    </source>
</evidence>